<dbReference type="GO" id="GO:0005634">
    <property type="term" value="C:nucleus"/>
    <property type="evidence" value="ECO:0007669"/>
    <property type="project" value="UniProtKB-SubCell"/>
</dbReference>
<feature type="region of interest" description="Disordered" evidence="8">
    <location>
        <begin position="926"/>
        <end position="999"/>
    </location>
</feature>
<evidence type="ECO:0000256" key="8">
    <source>
        <dbReference type="SAM" id="MobiDB-lite"/>
    </source>
</evidence>
<dbReference type="GO" id="GO:0006351">
    <property type="term" value="P:DNA-templated transcription"/>
    <property type="evidence" value="ECO:0007669"/>
    <property type="project" value="InterPro"/>
</dbReference>
<accession>A0A854QKU1</accession>
<gene>
    <name evidence="10" type="ORF">C361_01054</name>
</gene>
<dbReference type="SUPFAM" id="SSF57701">
    <property type="entry name" value="Zn2/Cys6 DNA-binding domain"/>
    <property type="match status" value="1"/>
</dbReference>
<organism evidence="10 11">
    <name type="scientific">Cryptococcus neoformans Tu259-1</name>
    <dbReference type="NCBI Taxonomy" id="1230072"/>
    <lineage>
        <taxon>Eukaryota</taxon>
        <taxon>Fungi</taxon>
        <taxon>Dikarya</taxon>
        <taxon>Basidiomycota</taxon>
        <taxon>Agaricomycotina</taxon>
        <taxon>Tremellomycetes</taxon>
        <taxon>Tremellales</taxon>
        <taxon>Cryptococcaceae</taxon>
        <taxon>Cryptococcus</taxon>
        <taxon>Cryptococcus neoformans species complex</taxon>
    </lineage>
</organism>
<evidence type="ECO:0000256" key="4">
    <source>
        <dbReference type="ARBA" id="ARBA00023015"/>
    </source>
</evidence>
<evidence type="ECO:0000313" key="11">
    <source>
        <dbReference type="Proteomes" id="UP000199727"/>
    </source>
</evidence>
<comment type="caution">
    <text evidence="10">The sequence shown here is derived from an EMBL/GenBank/DDBJ whole genome shotgun (WGS) entry which is preliminary data.</text>
</comment>
<feature type="region of interest" description="Disordered" evidence="8">
    <location>
        <begin position="1"/>
        <end position="36"/>
    </location>
</feature>
<dbReference type="GO" id="GO:0000981">
    <property type="term" value="F:DNA-binding transcription factor activity, RNA polymerase II-specific"/>
    <property type="evidence" value="ECO:0007669"/>
    <property type="project" value="InterPro"/>
</dbReference>
<proteinExistence type="predicted"/>
<dbReference type="CDD" id="cd12148">
    <property type="entry name" value="fungal_TF_MHR"/>
    <property type="match status" value="1"/>
</dbReference>
<dbReference type="Pfam" id="PF04082">
    <property type="entry name" value="Fungal_trans"/>
    <property type="match status" value="1"/>
</dbReference>
<keyword evidence="5" id="KW-0238">DNA-binding</keyword>
<dbReference type="Proteomes" id="UP000199727">
    <property type="component" value="Unassembled WGS sequence"/>
</dbReference>
<evidence type="ECO:0000256" key="5">
    <source>
        <dbReference type="ARBA" id="ARBA00023125"/>
    </source>
</evidence>
<keyword evidence="4" id="KW-0805">Transcription regulation</keyword>
<dbReference type="PROSITE" id="PS50048">
    <property type="entry name" value="ZN2_CY6_FUNGAL_2"/>
    <property type="match status" value="1"/>
</dbReference>
<evidence type="ECO:0000256" key="1">
    <source>
        <dbReference type="ARBA" id="ARBA00004123"/>
    </source>
</evidence>
<feature type="compositionally biased region" description="Low complexity" evidence="8">
    <location>
        <begin position="978"/>
        <end position="993"/>
    </location>
</feature>
<feature type="compositionally biased region" description="Polar residues" evidence="8">
    <location>
        <begin position="307"/>
        <end position="328"/>
    </location>
</feature>
<evidence type="ECO:0000256" key="7">
    <source>
        <dbReference type="ARBA" id="ARBA00023242"/>
    </source>
</evidence>
<comment type="subcellular location">
    <subcellularLocation>
        <location evidence="1">Nucleus</location>
    </subcellularLocation>
</comment>
<dbReference type="InterPro" id="IPR001138">
    <property type="entry name" value="Zn2Cys6_DnaBD"/>
</dbReference>
<dbReference type="GO" id="GO:0003677">
    <property type="term" value="F:DNA binding"/>
    <property type="evidence" value="ECO:0007669"/>
    <property type="project" value="UniProtKB-KW"/>
</dbReference>
<keyword evidence="7" id="KW-0539">Nucleus</keyword>
<sequence length="1111" mass="121031">MSIHGNLSKRPPLDGTVHIDTQEPSAQPSSSNNNDVAGVLRRNQACLQCRRRKLKCDAARPHCATCVRSYRHLLRTSPKSNPVLCCDYDDGASNQVEEGDIQNKSNAGPAGAPANEEEETSGIANGSKKKRKATGEGRRKKKEEEFEEERDRLTKQIQELQARLADKPRIPAPAFSSSLFQNAAAPSPNTFINFFTSNPSQPASNSQADPMWGNYDPLEQIQSQHTHLVNLGSSSANVSHCSGGPSPANQASETSRRSSSLHNNTSTPNLTSGESSSGVNILSPGEIFNFSPADISNDAWKGAVPDTNDQNKSQNWQSFNPNDLSSSVDPLKGQAQWQSLESVSATFTTTVDGNVGRDLQMETEINMDGLEAGLDAAMQQQILMDLFWPGWPAKLPEPNVVNDLIESFFDQIPNLPRILHRPRFLARMALPPTHSNFPHPALIHAICAAAAARCPEEVYSKSARDKQWEKLEFSVTGCISDSESVRTGFGLRQTMFAKEAVQDGLNTGNRLFDVVRAMIILCRVFIDDTRMLECWAYAGLVARMILPLGLNVRSAELSLKSVMLPPPLDALEREERRATVWMAFYHDTVASAASGWGTSMSLDELTVALPVSAKEFEDGSEFMESNPQDAESPDLFLKHPVVDSFVMVTKATILLNRANRFVRKWKNRHLRPNDDMDGMDKPEFRELANSIACFQMSFPSALRNACKLNSRRRLDADLVAAHLIPHSATICLYEPFADLDNPSDQPTRRLLSATQGIVGIVQQLASAVGGEGEKFASVMHSSASVCFVTAARTSLLFMRHALNNGDEVSASSHRTDCDMVRLALSYFGASFKIGQHHAQLIEYFLDRAANPTFEKLQAHYPDHPRPGVPALTRDADFGSCVENALNVKRGYWRIKTHPSFSGTGFDEYSTNSGHSHSYPGFSQAQTYINNKFNPPSGPGVAGISPIGSGNTPESQGNDGSGTGSGVGGASLKDISMDSSPAPGLNSGSGASAPAGGGQGAADLWQDQFYALNDQYAAESSRAQQSSSTRKVEYMNSVPAQCPTDLSKQPAPVPTLMPESEATPTRLTSFISETNNVINITGLGSGMNKGDDGLRWVKDHMSKYPWSENERK</sequence>
<evidence type="ECO:0000256" key="2">
    <source>
        <dbReference type="ARBA" id="ARBA00022723"/>
    </source>
</evidence>
<feature type="compositionally biased region" description="Polar residues" evidence="8">
    <location>
        <begin position="247"/>
        <end position="278"/>
    </location>
</feature>
<feature type="compositionally biased region" description="Polar residues" evidence="8">
    <location>
        <begin position="193"/>
        <end position="208"/>
    </location>
</feature>
<protein>
    <recommendedName>
        <fullName evidence="9">Zn(2)-C6 fungal-type domain-containing protein</fullName>
    </recommendedName>
</protein>
<name>A0A854QKU1_CRYNE</name>
<feature type="region of interest" description="Disordered" evidence="8">
    <location>
        <begin position="99"/>
        <end position="152"/>
    </location>
</feature>
<dbReference type="EMBL" id="AMKT01000018">
    <property type="protein sequence ID" value="OXG27783.1"/>
    <property type="molecule type" value="Genomic_DNA"/>
</dbReference>
<dbReference type="InterPro" id="IPR051615">
    <property type="entry name" value="Transcr_Regulatory_Elem"/>
</dbReference>
<keyword evidence="3" id="KW-0862">Zinc</keyword>
<feature type="region of interest" description="Disordered" evidence="8">
    <location>
        <begin position="299"/>
        <end position="330"/>
    </location>
</feature>
<dbReference type="PANTHER" id="PTHR31313:SF81">
    <property type="entry name" value="TY1 ENHANCER ACTIVATOR"/>
    <property type="match status" value="1"/>
</dbReference>
<feature type="compositionally biased region" description="Polar residues" evidence="8">
    <location>
        <begin position="22"/>
        <end position="35"/>
    </location>
</feature>
<evidence type="ECO:0000256" key="3">
    <source>
        <dbReference type="ARBA" id="ARBA00022833"/>
    </source>
</evidence>
<dbReference type="InterPro" id="IPR036864">
    <property type="entry name" value="Zn2-C6_fun-type_DNA-bd_sf"/>
</dbReference>
<feature type="compositionally biased region" description="Gly residues" evidence="8">
    <location>
        <begin position="958"/>
        <end position="968"/>
    </location>
</feature>
<dbReference type="SMART" id="SM00906">
    <property type="entry name" value="Fungal_trans"/>
    <property type="match status" value="1"/>
</dbReference>
<dbReference type="PANTHER" id="PTHR31313">
    <property type="entry name" value="TY1 ENHANCER ACTIVATOR"/>
    <property type="match status" value="1"/>
</dbReference>
<dbReference type="Pfam" id="PF00172">
    <property type="entry name" value="Zn_clus"/>
    <property type="match status" value="1"/>
</dbReference>
<dbReference type="InterPro" id="IPR007219">
    <property type="entry name" value="XnlR_reg_dom"/>
</dbReference>
<dbReference type="GO" id="GO:0008270">
    <property type="term" value="F:zinc ion binding"/>
    <property type="evidence" value="ECO:0007669"/>
    <property type="project" value="InterPro"/>
</dbReference>
<dbReference type="AlphaFoldDB" id="A0A854QKU1"/>
<keyword evidence="6" id="KW-0804">Transcription</keyword>
<dbReference type="CDD" id="cd00067">
    <property type="entry name" value="GAL4"/>
    <property type="match status" value="1"/>
</dbReference>
<dbReference type="Gene3D" id="4.10.240.10">
    <property type="entry name" value="Zn(2)-C6 fungal-type DNA-binding domain"/>
    <property type="match status" value="1"/>
</dbReference>
<feature type="domain" description="Zn(2)-C6 fungal-type" evidence="9">
    <location>
        <begin position="45"/>
        <end position="88"/>
    </location>
</feature>
<dbReference type="SMART" id="SM00066">
    <property type="entry name" value="GAL4"/>
    <property type="match status" value="1"/>
</dbReference>
<evidence type="ECO:0000259" key="9">
    <source>
        <dbReference type="PROSITE" id="PS50048"/>
    </source>
</evidence>
<keyword evidence="2" id="KW-0479">Metal-binding</keyword>
<feature type="region of interest" description="Disordered" evidence="8">
    <location>
        <begin position="193"/>
        <end position="215"/>
    </location>
</feature>
<dbReference type="OrthoDB" id="39175at2759"/>
<reference evidence="10 11" key="1">
    <citation type="submission" date="2017-06" db="EMBL/GenBank/DDBJ databases">
        <title>Global population genomics of the pathogenic fungus Cryptococcus neoformans var. grubii.</title>
        <authorList>
            <person name="Cuomo C."/>
            <person name="Litvintseva A."/>
            <person name="Chen Y."/>
            <person name="Young S."/>
            <person name="Zeng Q."/>
            <person name="Chapman S."/>
            <person name="Gujja S."/>
            <person name="Saif S."/>
            <person name="Birren B."/>
        </authorList>
    </citation>
    <scope>NUCLEOTIDE SEQUENCE [LARGE SCALE GENOMIC DNA]</scope>
    <source>
        <strain evidence="10 11">Tu259-1</strain>
    </source>
</reference>
<evidence type="ECO:0000256" key="6">
    <source>
        <dbReference type="ARBA" id="ARBA00023163"/>
    </source>
</evidence>
<feature type="region of interest" description="Disordered" evidence="8">
    <location>
        <begin position="233"/>
        <end position="278"/>
    </location>
</feature>
<evidence type="ECO:0000313" key="10">
    <source>
        <dbReference type="EMBL" id="OXG27783.1"/>
    </source>
</evidence>